<gene>
    <name evidence="2" type="ORF">NLJ89_g11941</name>
</gene>
<dbReference type="EMBL" id="JANKHO010003257">
    <property type="protein sequence ID" value="KAJ3484960.1"/>
    <property type="molecule type" value="Genomic_DNA"/>
</dbReference>
<feature type="region of interest" description="Disordered" evidence="1">
    <location>
        <begin position="36"/>
        <end position="59"/>
    </location>
</feature>
<organism evidence="2 3">
    <name type="scientific">Agrocybe chaxingu</name>
    <dbReference type="NCBI Taxonomy" id="84603"/>
    <lineage>
        <taxon>Eukaryota</taxon>
        <taxon>Fungi</taxon>
        <taxon>Dikarya</taxon>
        <taxon>Basidiomycota</taxon>
        <taxon>Agaricomycotina</taxon>
        <taxon>Agaricomycetes</taxon>
        <taxon>Agaricomycetidae</taxon>
        <taxon>Agaricales</taxon>
        <taxon>Agaricineae</taxon>
        <taxon>Strophariaceae</taxon>
        <taxon>Agrocybe</taxon>
    </lineage>
</organism>
<sequence>MSTNAWDSVRTWVPPDDPTFALDPDDGAWYDEAVEADVMEDSRPPPDETQRKKKSKVSKRPHVVWMNLHRQTYLDEMPEMLSLRRRVYIAARSACCQLYSVLPAVSQDIGKTLSIGSRCGPKIDLFESL</sequence>
<feature type="compositionally biased region" description="Basic and acidic residues" evidence="1">
    <location>
        <begin position="40"/>
        <end position="50"/>
    </location>
</feature>
<evidence type="ECO:0000313" key="3">
    <source>
        <dbReference type="Proteomes" id="UP001148786"/>
    </source>
</evidence>
<evidence type="ECO:0000256" key="1">
    <source>
        <dbReference type="SAM" id="MobiDB-lite"/>
    </source>
</evidence>
<protein>
    <submittedName>
        <fullName evidence="2">Uncharacterized protein</fullName>
    </submittedName>
</protein>
<comment type="caution">
    <text evidence="2">The sequence shown here is derived from an EMBL/GenBank/DDBJ whole genome shotgun (WGS) entry which is preliminary data.</text>
</comment>
<reference evidence="2" key="1">
    <citation type="submission" date="2022-07" db="EMBL/GenBank/DDBJ databases">
        <title>Genome Sequence of Agrocybe chaxingu.</title>
        <authorList>
            <person name="Buettner E."/>
        </authorList>
    </citation>
    <scope>NUCLEOTIDE SEQUENCE</scope>
    <source>
        <strain evidence="2">MP-N11</strain>
    </source>
</reference>
<keyword evidence="3" id="KW-1185">Reference proteome</keyword>
<dbReference type="AlphaFoldDB" id="A0A9W8JN94"/>
<feature type="region of interest" description="Disordered" evidence="1">
    <location>
        <begin position="1"/>
        <end position="24"/>
    </location>
</feature>
<proteinExistence type="predicted"/>
<dbReference type="OrthoDB" id="3035632at2759"/>
<name>A0A9W8JN94_9AGAR</name>
<evidence type="ECO:0000313" key="2">
    <source>
        <dbReference type="EMBL" id="KAJ3484960.1"/>
    </source>
</evidence>
<accession>A0A9W8JN94</accession>
<dbReference type="Proteomes" id="UP001148786">
    <property type="component" value="Unassembled WGS sequence"/>
</dbReference>